<dbReference type="PIRSF" id="PIRSF000090">
    <property type="entry name" value="Beta-ETF"/>
    <property type="match status" value="1"/>
</dbReference>
<dbReference type="InterPro" id="IPR014730">
    <property type="entry name" value="ETF_a/b_N"/>
</dbReference>
<dbReference type="PANTHER" id="PTHR21294">
    <property type="entry name" value="ELECTRON TRANSFER FLAVOPROTEIN BETA-SUBUNIT"/>
    <property type="match status" value="1"/>
</dbReference>
<dbReference type="EMBL" id="JBEWLZ010000009">
    <property type="protein sequence ID" value="MET1491088.1"/>
    <property type="molecule type" value="Genomic_DNA"/>
</dbReference>
<reference evidence="6 7" key="1">
    <citation type="submission" date="2024-07" db="EMBL/GenBank/DDBJ databases">
        <title>Uliginosibacterium paludis KCTC:42655.</title>
        <authorList>
            <person name="Kim M.K."/>
        </authorList>
    </citation>
    <scope>NUCLEOTIDE SEQUENCE [LARGE SCALE GENOMIC DNA]</scope>
    <source>
        <strain evidence="6 7">KCTC 42655</strain>
    </source>
</reference>
<keyword evidence="3" id="KW-0813">Transport</keyword>
<evidence type="ECO:0000259" key="5">
    <source>
        <dbReference type="SMART" id="SM00893"/>
    </source>
</evidence>
<protein>
    <recommendedName>
        <fullName evidence="2">Electron transfer flavoprotein subunit beta</fullName>
    </recommendedName>
</protein>
<name>A0ABV2CT80_9RHOO</name>
<evidence type="ECO:0000256" key="1">
    <source>
        <dbReference type="ARBA" id="ARBA00007557"/>
    </source>
</evidence>
<dbReference type="RefSeq" id="WP_345928806.1">
    <property type="nucleotide sequence ID" value="NZ_JBDIVF010000007.1"/>
</dbReference>
<organism evidence="6 7">
    <name type="scientific">Uliginosibacterium paludis</name>
    <dbReference type="NCBI Taxonomy" id="1615952"/>
    <lineage>
        <taxon>Bacteria</taxon>
        <taxon>Pseudomonadati</taxon>
        <taxon>Pseudomonadota</taxon>
        <taxon>Betaproteobacteria</taxon>
        <taxon>Rhodocyclales</taxon>
        <taxon>Zoogloeaceae</taxon>
        <taxon>Uliginosibacterium</taxon>
    </lineage>
</organism>
<gene>
    <name evidence="6" type="ORF">ABVT11_14710</name>
</gene>
<evidence type="ECO:0000313" key="7">
    <source>
        <dbReference type="Proteomes" id="UP001548590"/>
    </source>
</evidence>
<keyword evidence="7" id="KW-1185">Reference proteome</keyword>
<accession>A0ABV2CT80</accession>
<evidence type="ECO:0000256" key="4">
    <source>
        <dbReference type="ARBA" id="ARBA00022982"/>
    </source>
</evidence>
<dbReference type="PANTHER" id="PTHR21294:SF8">
    <property type="entry name" value="ELECTRON TRANSFER FLAVOPROTEIN SUBUNIT BETA"/>
    <property type="match status" value="1"/>
</dbReference>
<dbReference type="SMART" id="SM00893">
    <property type="entry name" value="ETF"/>
    <property type="match status" value="1"/>
</dbReference>
<comment type="caution">
    <text evidence="6">The sequence shown here is derived from an EMBL/GenBank/DDBJ whole genome shotgun (WGS) entry which is preliminary data.</text>
</comment>
<dbReference type="CDD" id="cd01714">
    <property type="entry name" value="ETF_beta"/>
    <property type="match status" value="1"/>
</dbReference>
<feature type="domain" description="Electron transfer flavoprotein alpha/beta-subunit N-terminal" evidence="5">
    <location>
        <begin position="23"/>
        <end position="211"/>
    </location>
</feature>
<dbReference type="InterPro" id="IPR014729">
    <property type="entry name" value="Rossmann-like_a/b/a_fold"/>
</dbReference>
<dbReference type="InterPro" id="IPR033948">
    <property type="entry name" value="ETF_beta_N"/>
</dbReference>
<dbReference type="InterPro" id="IPR012255">
    <property type="entry name" value="ETF_b"/>
</dbReference>
<evidence type="ECO:0000256" key="3">
    <source>
        <dbReference type="ARBA" id="ARBA00022448"/>
    </source>
</evidence>
<evidence type="ECO:0000313" key="6">
    <source>
        <dbReference type="EMBL" id="MET1491088.1"/>
    </source>
</evidence>
<comment type="similarity">
    <text evidence="1">Belongs to the ETF beta-subunit/FixA family.</text>
</comment>
<dbReference type="Proteomes" id="UP001548590">
    <property type="component" value="Unassembled WGS sequence"/>
</dbReference>
<dbReference type="Pfam" id="PF01012">
    <property type="entry name" value="ETF"/>
    <property type="match status" value="1"/>
</dbReference>
<keyword evidence="4" id="KW-0249">Electron transport</keyword>
<sequence length="250" mass="26752">MKIIVSIKRVVDPNVQVRPHSDQSAVELAGARMSINPFDENALEEAVRLKEQGLASEVIAVSFGDASVQDSLRQALAMGATRAIWGQTPAGLDQLAIARLLQHLAQREEAALVLLGKQAIDEDAGQTAQMLAGLLDWPQAIAVSALALENGGLRLRREVDGGTEALEVQLPAVVSADLRLNAPRFVKLPDLMKAKRLPIESLDCAALGLDLAPRLRATRIDTPAPRAAGQRVGSVAELLEKLRHEAQVIA</sequence>
<proteinExistence type="inferred from homology"/>
<dbReference type="Gene3D" id="3.40.50.620">
    <property type="entry name" value="HUPs"/>
    <property type="match status" value="1"/>
</dbReference>
<evidence type="ECO:0000256" key="2">
    <source>
        <dbReference type="ARBA" id="ARBA00016797"/>
    </source>
</evidence>
<dbReference type="SUPFAM" id="SSF52402">
    <property type="entry name" value="Adenine nucleotide alpha hydrolases-like"/>
    <property type="match status" value="1"/>
</dbReference>